<feature type="transmembrane region" description="Helical" evidence="2">
    <location>
        <begin position="36"/>
        <end position="57"/>
    </location>
</feature>
<proteinExistence type="predicted"/>
<dbReference type="KEGG" id="dtm:BJL86_1842"/>
<evidence type="ECO:0000256" key="1">
    <source>
        <dbReference type="SAM" id="MobiDB-lite"/>
    </source>
</evidence>
<accession>A0A173LL32</accession>
<feature type="transmembrane region" description="Helical" evidence="2">
    <location>
        <begin position="63"/>
        <end position="80"/>
    </location>
</feature>
<keyword evidence="4" id="KW-1185">Reference proteome</keyword>
<reference evidence="3 4" key="1">
    <citation type="submission" date="2016-06" db="EMBL/GenBank/DDBJ databases">
        <title>Complete genome sequence of a saline-alkali tolerant type strain Dietzia timorensis ID05-A0528T.</title>
        <authorList>
            <person name="Wu X."/>
        </authorList>
    </citation>
    <scope>NUCLEOTIDE SEQUENCE [LARGE SCALE GENOMIC DNA]</scope>
    <source>
        <strain evidence="3 4">ID05-A0528</strain>
    </source>
</reference>
<evidence type="ECO:0000256" key="2">
    <source>
        <dbReference type="SAM" id="Phobius"/>
    </source>
</evidence>
<dbReference type="STRING" id="499555.BJL86_1842"/>
<keyword evidence="2" id="KW-0472">Membrane</keyword>
<gene>
    <name evidence="3" type="ORF">BJL86_1842</name>
</gene>
<dbReference type="AlphaFoldDB" id="A0A173LL32"/>
<feature type="region of interest" description="Disordered" evidence="1">
    <location>
        <begin position="81"/>
        <end position="106"/>
    </location>
</feature>
<dbReference type="Pfam" id="PF10939">
    <property type="entry name" value="DUF2631"/>
    <property type="match status" value="1"/>
</dbReference>
<evidence type="ECO:0000313" key="4">
    <source>
        <dbReference type="Proteomes" id="UP000186104"/>
    </source>
</evidence>
<organism evidence="3 4">
    <name type="scientific">Dietzia timorensis</name>
    <dbReference type="NCBI Taxonomy" id="499555"/>
    <lineage>
        <taxon>Bacteria</taxon>
        <taxon>Bacillati</taxon>
        <taxon>Actinomycetota</taxon>
        <taxon>Actinomycetes</taxon>
        <taxon>Mycobacteriales</taxon>
        <taxon>Dietziaceae</taxon>
        <taxon>Dietzia</taxon>
    </lineage>
</organism>
<protein>
    <submittedName>
        <fullName evidence="3">Putative membrane protein</fullName>
    </submittedName>
</protein>
<feature type="compositionally biased region" description="Basic residues" evidence="1">
    <location>
        <begin position="83"/>
        <end position="93"/>
    </location>
</feature>
<dbReference type="EMBL" id="CP015961">
    <property type="protein sequence ID" value="ANI92613.1"/>
    <property type="molecule type" value="Genomic_DNA"/>
</dbReference>
<sequence>MSSSDSGHVKEIVRNGISSIDEPSVNWGWHGFSRKFGNAVGVSFAVFMLLMLFGNHIGNVENIYLVSIAVAVFVIMAIATKPHPPRHSPKRNKIFTPTDPAHYANN</sequence>
<evidence type="ECO:0000313" key="3">
    <source>
        <dbReference type="EMBL" id="ANI92613.1"/>
    </source>
</evidence>
<keyword evidence="2" id="KW-1133">Transmembrane helix</keyword>
<dbReference type="Proteomes" id="UP000186104">
    <property type="component" value="Chromosome"/>
</dbReference>
<dbReference type="RefSeq" id="WP_067471765.1">
    <property type="nucleotide sequence ID" value="NZ_CP015961.1"/>
</dbReference>
<name>A0A173LL32_9ACTN</name>
<keyword evidence="2" id="KW-0812">Transmembrane</keyword>
<dbReference type="InterPro" id="IPR024341">
    <property type="entry name" value="DUF2631"/>
</dbReference>
<dbReference type="OrthoDB" id="3401220at2"/>